<keyword evidence="2" id="KW-1185">Reference proteome</keyword>
<dbReference type="EMBL" id="SMLM01000001">
    <property type="protein sequence ID" value="TFZ06073.1"/>
    <property type="molecule type" value="Genomic_DNA"/>
</dbReference>
<accession>A0A4Z0C3G6</accession>
<evidence type="ECO:0000313" key="2">
    <source>
        <dbReference type="Proteomes" id="UP000298180"/>
    </source>
</evidence>
<sequence length="83" mass="9358">METLEVLERVQDIADAVHKAQPSRALWKLVAREPGGQDSRELPLASYRAGRTLALELSELGLVVSIRDPEQRVRLSIWPPRTD</sequence>
<reference evidence="1 2" key="1">
    <citation type="submission" date="2019-03" db="EMBL/GenBank/DDBJ databases">
        <title>Ramlibacter henchirensis DSM 14656, whole genome shotgun sequence.</title>
        <authorList>
            <person name="Zhang X."/>
            <person name="Feng G."/>
            <person name="Zhu H."/>
        </authorList>
    </citation>
    <scope>NUCLEOTIDE SEQUENCE [LARGE SCALE GENOMIC DNA]</scope>
    <source>
        <strain evidence="1 2">DSM 14656</strain>
    </source>
</reference>
<dbReference type="OrthoDB" id="9843824at2"/>
<dbReference type="RefSeq" id="WP_135262159.1">
    <property type="nucleotide sequence ID" value="NZ_SMLM01000001.1"/>
</dbReference>
<dbReference type="Proteomes" id="UP000298180">
    <property type="component" value="Unassembled WGS sequence"/>
</dbReference>
<proteinExistence type="predicted"/>
<gene>
    <name evidence="1" type="ORF">EZ313_05340</name>
</gene>
<dbReference type="AlphaFoldDB" id="A0A4Z0C3G6"/>
<evidence type="ECO:0000313" key="1">
    <source>
        <dbReference type="EMBL" id="TFZ06073.1"/>
    </source>
</evidence>
<organism evidence="1 2">
    <name type="scientific">Ramlibacter henchirensis</name>
    <dbReference type="NCBI Taxonomy" id="204072"/>
    <lineage>
        <taxon>Bacteria</taxon>
        <taxon>Pseudomonadati</taxon>
        <taxon>Pseudomonadota</taxon>
        <taxon>Betaproteobacteria</taxon>
        <taxon>Burkholderiales</taxon>
        <taxon>Comamonadaceae</taxon>
        <taxon>Ramlibacter</taxon>
    </lineage>
</organism>
<comment type="caution">
    <text evidence="1">The sequence shown here is derived from an EMBL/GenBank/DDBJ whole genome shotgun (WGS) entry which is preliminary data.</text>
</comment>
<protein>
    <submittedName>
        <fullName evidence="1">Uncharacterized protein</fullName>
    </submittedName>
</protein>
<name>A0A4Z0C3G6_9BURK</name>